<proteinExistence type="predicted"/>
<keyword evidence="1" id="KW-0732">Signal</keyword>
<dbReference type="EMBL" id="JBHSAW010000001">
    <property type="protein sequence ID" value="MFC4094531.1"/>
    <property type="molecule type" value="Genomic_DNA"/>
</dbReference>
<name>A0ABV8JK18_9FLAO</name>
<comment type="caution">
    <text evidence="2">The sequence shown here is derived from an EMBL/GenBank/DDBJ whole genome shotgun (WGS) entry which is preliminary data.</text>
</comment>
<dbReference type="RefSeq" id="WP_192462755.1">
    <property type="nucleotide sequence ID" value="NZ_JACYFJ010000004.1"/>
</dbReference>
<evidence type="ECO:0000313" key="2">
    <source>
        <dbReference type="EMBL" id="MFC4094531.1"/>
    </source>
</evidence>
<gene>
    <name evidence="2" type="ORF">ACFOUT_01510</name>
</gene>
<protein>
    <submittedName>
        <fullName evidence="2">Uncharacterized protein</fullName>
    </submittedName>
</protein>
<accession>A0ABV8JK18</accession>
<evidence type="ECO:0000256" key="1">
    <source>
        <dbReference type="SAM" id="SignalP"/>
    </source>
</evidence>
<evidence type="ECO:0000313" key="3">
    <source>
        <dbReference type="Proteomes" id="UP001595814"/>
    </source>
</evidence>
<organism evidence="2 3">
    <name type="scientific">Euzebyella saccharophila</name>
    <dbReference type="NCBI Taxonomy" id="679664"/>
    <lineage>
        <taxon>Bacteria</taxon>
        <taxon>Pseudomonadati</taxon>
        <taxon>Bacteroidota</taxon>
        <taxon>Flavobacteriia</taxon>
        <taxon>Flavobacteriales</taxon>
        <taxon>Flavobacteriaceae</taxon>
        <taxon>Euzebyella</taxon>
    </lineage>
</organism>
<sequence>MKNALKKIAYGFLVLTFFSVNMIQASSEQTNSIDIAFQNPMVADGLVGIWKYKVVSAPPEYSSGVIVISQKDEAYGVEVELSGATLKGYNVQVDGEKITFDVNVEGTVFSVVLTAEGDTISGESSSYDGTYQITGSRITPK</sequence>
<reference evidence="3" key="1">
    <citation type="journal article" date="2019" name="Int. J. Syst. Evol. Microbiol.">
        <title>The Global Catalogue of Microorganisms (GCM) 10K type strain sequencing project: providing services to taxonomists for standard genome sequencing and annotation.</title>
        <authorList>
            <consortium name="The Broad Institute Genomics Platform"/>
            <consortium name="The Broad Institute Genome Sequencing Center for Infectious Disease"/>
            <person name="Wu L."/>
            <person name="Ma J."/>
        </authorList>
    </citation>
    <scope>NUCLEOTIDE SEQUENCE [LARGE SCALE GENOMIC DNA]</scope>
    <source>
        <strain evidence="3">CECT 7477</strain>
    </source>
</reference>
<dbReference type="Proteomes" id="UP001595814">
    <property type="component" value="Unassembled WGS sequence"/>
</dbReference>
<feature type="chain" id="PRO_5047145843" evidence="1">
    <location>
        <begin position="26"/>
        <end position="141"/>
    </location>
</feature>
<keyword evidence="3" id="KW-1185">Reference proteome</keyword>
<feature type="signal peptide" evidence="1">
    <location>
        <begin position="1"/>
        <end position="25"/>
    </location>
</feature>